<evidence type="ECO:0000313" key="1">
    <source>
        <dbReference type="EMBL" id="UQZ81437.1"/>
    </source>
</evidence>
<dbReference type="EMBL" id="CP027059">
    <property type="protein sequence ID" value="UQZ81437.1"/>
    <property type="molecule type" value="Genomic_DNA"/>
</dbReference>
<keyword evidence="2" id="KW-1185">Reference proteome</keyword>
<sequence length="192" mass="21559">MKRRRYVWAIAIFLCLVWYLPEAAGGGYFFSESAAIRKTFSLPEAPVVYEKTMGDKKVVVANSEGGLRAMLLETKWKVLHRVTHMTALLPREPSDTLLRTWSASLTSDNQYDTLIVAQSKHPDAKQIIVSNDALDQEIPASLEQVRKASSIFIEMDVENGFAVYNGLLEPQSVGAFVFRQVDDSRRVLSVGY</sequence>
<gene>
    <name evidence="1" type="ORF">SK3146_00593</name>
</gene>
<dbReference type="RefSeq" id="WP_249863674.1">
    <property type="nucleotide sequence ID" value="NZ_CP027059.1"/>
</dbReference>
<organism evidence="1 2">
    <name type="scientific">Paenibacillus konkukensis</name>
    <dbReference type="NCBI Taxonomy" id="2020716"/>
    <lineage>
        <taxon>Bacteria</taxon>
        <taxon>Bacillati</taxon>
        <taxon>Bacillota</taxon>
        <taxon>Bacilli</taxon>
        <taxon>Bacillales</taxon>
        <taxon>Paenibacillaceae</taxon>
        <taxon>Paenibacillus</taxon>
    </lineage>
</organism>
<reference evidence="1" key="1">
    <citation type="submission" date="2018-02" db="EMBL/GenBank/DDBJ databases">
        <authorList>
            <person name="Kim S.-K."/>
            <person name="Jung H.-I."/>
            <person name="Lee S.-W."/>
        </authorList>
    </citation>
    <scope>NUCLEOTIDE SEQUENCE</scope>
    <source>
        <strain evidence="1">SK3146</strain>
    </source>
</reference>
<proteinExistence type="predicted"/>
<name>A0ABY4RGT5_9BACL</name>
<reference evidence="1" key="2">
    <citation type="journal article" date="2021" name="J Anim Sci Technol">
        <title>Complete genome sequence of Paenibacillus konkukensis sp. nov. SK3146 as a potential probiotic strain.</title>
        <authorList>
            <person name="Jung H.I."/>
            <person name="Park S."/>
            <person name="Niu K.M."/>
            <person name="Lee S.W."/>
            <person name="Kothari D."/>
            <person name="Yi K.J."/>
            <person name="Kim S.K."/>
        </authorList>
    </citation>
    <scope>NUCLEOTIDE SEQUENCE</scope>
    <source>
        <strain evidence="1">SK3146</strain>
    </source>
</reference>
<protein>
    <submittedName>
        <fullName evidence="1">Uncharacterized protein</fullName>
    </submittedName>
</protein>
<dbReference type="Proteomes" id="UP001057134">
    <property type="component" value="Chromosome"/>
</dbReference>
<accession>A0ABY4RGT5</accession>
<evidence type="ECO:0000313" key="2">
    <source>
        <dbReference type="Proteomes" id="UP001057134"/>
    </source>
</evidence>